<evidence type="ECO:0000313" key="2">
    <source>
        <dbReference type="Proteomes" id="UP000198131"/>
    </source>
</evidence>
<dbReference type="Proteomes" id="UP000198131">
    <property type="component" value="Unassembled WGS sequence"/>
</dbReference>
<dbReference type="EMBL" id="FYEW01000002">
    <property type="protein sequence ID" value="SNC77091.1"/>
    <property type="molecule type" value="Genomic_DNA"/>
</dbReference>
<keyword evidence="2" id="KW-1185">Reference proteome</keyword>
<dbReference type="AlphaFoldDB" id="A0A212UG30"/>
<protein>
    <recommendedName>
        <fullName evidence="3">ABC transporter ATPase</fullName>
    </recommendedName>
</protein>
<dbReference type="RefSeq" id="WP_088845048.1">
    <property type="nucleotide sequence ID" value="NZ_FYEW01000002.1"/>
</dbReference>
<evidence type="ECO:0008006" key="3">
    <source>
        <dbReference type="Google" id="ProtNLM"/>
    </source>
</evidence>
<reference evidence="2" key="1">
    <citation type="submission" date="2017-06" db="EMBL/GenBank/DDBJ databases">
        <authorList>
            <person name="Varghese N."/>
            <person name="Submissions S."/>
        </authorList>
    </citation>
    <scope>NUCLEOTIDE SEQUENCE [LARGE SCALE GENOMIC DNA]</scope>
    <source>
        <strain evidence="2">DSM 11116</strain>
    </source>
</reference>
<evidence type="ECO:0000313" key="1">
    <source>
        <dbReference type="EMBL" id="SNC77091.1"/>
    </source>
</evidence>
<accession>A0A212UG30</accession>
<proteinExistence type="predicted"/>
<dbReference type="OrthoDB" id="978691at2"/>
<organism evidence="1 2">
    <name type="scientific">Hymenobacter gelipurpurascens</name>
    <dbReference type="NCBI Taxonomy" id="89968"/>
    <lineage>
        <taxon>Bacteria</taxon>
        <taxon>Pseudomonadati</taxon>
        <taxon>Bacteroidota</taxon>
        <taxon>Cytophagia</taxon>
        <taxon>Cytophagales</taxon>
        <taxon>Hymenobacteraceae</taxon>
        <taxon>Hymenobacter</taxon>
    </lineage>
</organism>
<name>A0A212UG30_9BACT</name>
<sequence>MYVPFNQLPASARLWIYQASRPLTAAELAAVQPALQQFVEEWTSHGRVLQASAALMHQQFLVLGLDEAVADASGCSIDASVRFVRALEEQMGISLLEKSQLAFIIDGKVQLLDRRELKAAVVEGRLLPDTPYFDNTIARHEQLQTAWPTPAASSWLGRYF</sequence>
<gene>
    <name evidence="1" type="ORF">SAMN06265337_3715</name>
</gene>